<organism evidence="1 2">
    <name type="scientific">Streptomyces noursei</name>
    <name type="common">Streptomyces albulus</name>
    <dbReference type="NCBI Taxonomy" id="1971"/>
    <lineage>
        <taxon>Bacteria</taxon>
        <taxon>Bacillati</taxon>
        <taxon>Actinomycetota</taxon>
        <taxon>Actinomycetes</taxon>
        <taxon>Kitasatosporales</taxon>
        <taxon>Streptomycetaceae</taxon>
        <taxon>Streptomyces</taxon>
    </lineage>
</organism>
<comment type="caution">
    <text evidence="1">The sequence shown here is derived from an EMBL/GenBank/DDBJ whole genome shotgun (WGS) entry which is preliminary data.</text>
</comment>
<protein>
    <submittedName>
        <fullName evidence="1">Uncharacterized protein</fullName>
    </submittedName>
</protein>
<dbReference type="Pfam" id="PF20288">
    <property type="entry name" value="MC2"/>
    <property type="match status" value="1"/>
</dbReference>
<name>A0A059W524_STRNR</name>
<evidence type="ECO:0000313" key="2">
    <source>
        <dbReference type="Proteomes" id="UP000288351"/>
    </source>
</evidence>
<proteinExistence type="predicted"/>
<sequence>MNPLNSPLEIGVRALVLLAESHPQPLDLAQLAVLDHAVLHSGELDGPPSLHPSLPGHSGELGMKRTVLEQALLVLIRAGLAGVEADETGLVYRATDRGPAFVDILESPYVGRLRERAEWAVRYWAPDVDVREATAELVNGSLSASTPGEGRRE</sequence>
<dbReference type="Proteomes" id="UP000288351">
    <property type="component" value="Unassembled WGS sequence"/>
</dbReference>
<dbReference type="STRING" id="68570.DC74_6123"/>
<dbReference type="InterPro" id="IPR046904">
    <property type="entry name" value="ABC-3C_MC2"/>
</dbReference>
<evidence type="ECO:0000313" key="1">
    <source>
        <dbReference type="EMBL" id="GCB94217.1"/>
    </source>
</evidence>
<reference evidence="1 2" key="1">
    <citation type="journal article" date="2019" name="Microbiol. Resour. Announc.">
        <title>Draft Genome Sequence of the Most Traditional epsilon-Poly-l-Lysine Producer, Streptomyces albulus NBRC14147.</title>
        <authorList>
            <person name="Yamanaka K."/>
            <person name="Hamano Y."/>
        </authorList>
    </citation>
    <scope>NUCLEOTIDE SEQUENCE [LARGE SCALE GENOMIC DNA]</scope>
    <source>
        <strain evidence="1 2">NBRC 14147</strain>
    </source>
</reference>
<dbReference type="AlphaFoldDB" id="A0A059W524"/>
<dbReference type="EMBL" id="BHXC01000007">
    <property type="protein sequence ID" value="GCB94217.1"/>
    <property type="molecule type" value="Genomic_DNA"/>
</dbReference>
<dbReference type="eggNOG" id="ENOG5032RUZ">
    <property type="taxonomic scope" value="Bacteria"/>
</dbReference>
<dbReference type="RefSeq" id="WP_016574334.1">
    <property type="nucleotide sequence ID" value="NZ_BHXC01000007.1"/>
</dbReference>
<accession>A0A059W524</accession>
<gene>
    <name evidence="1" type="ORF">SALB_07015</name>
</gene>